<dbReference type="CDD" id="cd00732">
    <property type="entry name" value="CheW"/>
    <property type="match status" value="1"/>
</dbReference>
<keyword evidence="3" id="KW-1185">Reference proteome</keyword>
<dbReference type="Proteomes" id="UP000198418">
    <property type="component" value="Unassembled WGS sequence"/>
</dbReference>
<gene>
    <name evidence="2" type="ORF">SAMN06265338_113100</name>
</gene>
<evidence type="ECO:0000259" key="1">
    <source>
        <dbReference type="PROSITE" id="PS50851"/>
    </source>
</evidence>
<dbReference type="Gene3D" id="2.30.30.40">
    <property type="entry name" value="SH3 Domains"/>
    <property type="match status" value="1"/>
</dbReference>
<dbReference type="PANTHER" id="PTHR22617">
    <property type="entry name" value="CHEMOTAXIS SENSOR HISTIDINE KINASE-RELATED"/>
    <property type="match status" value="1"/>
</dbReference>
<dbReference type="Pfam" id="PF01584">
    <property type="entry name" value="CheW"/>
    <property type="match status" value="1"/>
</dbReference>
<dbReference type="PROSITE" id="PS50851">
    <property type="entry name" value="CHEW"/>
    <property type="match status" value="1"/>
</dbReference>
<dbReference type="SMART" id="SM00260">
    <property type="entry name" value="CheW"/>
    <property type="match status" value="1"/>
</dbReference>
<feature type="domain" description="CheW-like" evidence="1">
    <location>
        <begin position="6"/>
        <end position="150"/>
    </location>
</feature>
<dbReference type="PANTHER" id="PTHR22617:SF23">
    <property type="entry name" value="CHEMOTAXIS PROTEIN CHEW"/>
    <property type="match status" value="1"/>
</dbReference>
<dbReference type="AlphaFoldDB" id="A0A212S6N7"/>
<dbReference type="GO" id="GO:0007165">
    <property type="term" value="P:signal transduction"/>
    <property type="evidence" value="ECO:0007669"/>
    <property type="project" value="InterPro"/>
</dbReference>
<sequence length="171" mass="18630">MTAHDELQLVTFALDAECFALPVRVVREILDHERAFRIPNGPRHFLGLCNVRGQGVPVIDLRMRLGLPPVEPTSATRVLVVDVALGERALTLGIVVDRVFEVTTVRKDEIEAAPDIGARWANDYIDGVVRRDQSFVVIVNLARLLSEKEAADLASGLASGLGAAPESWRAA</sequence>
<protein>
    <submittedName>
        <fullName evidence="2">Purine-binding chemotaxis protein CheW</fullName>
    </submittedName>
</protein>
<name>A0A212S6N7_RHOAC</name>
<dbReference type="Gene3D" id="2.40.50.180">
    <property type="entry name" value="CheA-289, Domain 4"/>
    <property type="match status" value="1"/>
</dbReference>
<organism evidence="2 3">
    <name type="scientific">Rhodoblastus acidophilus</name>
    <name type="common">Rhodopseudomonas acidophila</name>
    <dbReference type="NCBI Taxonomy" id="1074"/>
    <lineage>
        <taxon>Bacteria</taxon>
        <taxon>Pseudomonadati</taxon>
        <taxon>Pseudomonadota</taxon>
        <taxon>Alphaproteobacteria</taxon>
        <taxon>Hyphomicrobiales</taxon>
        <taxon>Rhodoblastaceae</taxon>
        <taxon>Rhodoblastus</taxon>
    </lineage>
</organism>
<dbReference type="SUPFAM" id="SSF50341">
    <property type="entry name" value="CheW-like"/>
    <property type="match status" value="1"/>
</dbReference>
<dbReference type="OrthoDB" id="3291462at2"/>
<dbReference type="GO" id="GO:0005829">
    <property type="term" value="C:cytosol"/>
    <property type="evidence" value="ECO:0007669"/>
    <property type="project" value="TreeGrafter"/>
</dbReference>
<evidence type="ECO:0000313" key="3">
    <source>
        <dbReference type="Proteomes" id="UP000198418"/>
    </source>
</evidence>
<dbReference type="RefSeq" id="WP_088522045.1">
    <property type="nucleotide sequence ID" value="NZ_FYDG01000013.1"/>
</dbReference>
<dbReference type="GO" id="GO:0006935">
    <property type="term" value="P:chemotaxis"/>
    <property type="evidence" value="ECO:0007669"/>
    <property type="project" value="InterPro"/>
</dbReference>
<accession>A0A212S6N7</accession>
<dbReference type="InterPro" id="IPR036061">
    <property type="entry name" value="CheW-like_dom_sf"/>
</dbReference>
<dbReference type="InterPro" id="IPR002545">
    <property type="entry name" value="CheW-lke_dom"/>
</dbReference>
<reference evidence="3" key="1">
    <citation type="submission" date="2017-06" db="EMBL/GenBank/DDBJ databases">
        <authorList>
            <person name="Varghese N."/>
            <person name="Submissions S."/>
        </authorList>
    </citation>
    <scope>NUCLEOTIDE SEQUENCE [LARGE SCALE GENOMIC DNA]</scope>
    <source>
        <strain evidence="3">DSM 137</strain>
    </source>
</reference>
<proteinExistence type="predicted"/>
<evidence type="ECO:0000313" key="2">
    <source>
        <dbReference type="EMBL" id="SNB80778.1"/>
    </source>
</evidence>
<dbReference type="EMBL" id="FYDG01000013">
    <property type="protein sequence ID" value="SNB80778.1"/>
    <property type="molecule type" value="Genomic_DNA"/>
</dbReference>
<dbReference type="InterPro" id="IPR039315">
    <property type="entry name" value="CheW"/>
</dbReference>